<dbReference type="OrthoDB" id="2507178at2759"/>
<keyword evidence="5" id="KW-1185">Reference proteome</keyword>
<dbReference type="PANTHER" id="PTHR45125:SF51">
    <property type="entry name" value="F21J9.4-RELATED"/>
    <property type="match status" value="1"/>
</dbReference>
<proteinExistence type="predicted"/>
<dbReference type="Pfam" id="PF14303">
    <property type="entry name" value="NAM-associated"/>
    <property type="match status" value="1"/>
</dbReference>
<organism evidence="4 5">
    <name type="scientific">Panicum virgatum</name>
    <name type="common">Blackwell switchgrass</name>
    <dbReference type="NCBI Taxonomy" id="38727"/>
    <lineage>
        <taxon>Eukaryota</taxon>
        <taxon>Viridiplantae</taxon>
        <taxon>Streptophyta</taxon>
        <taxon>Embryophyta</taxon>
        <taxon>Tracheophyta</taxon>
        <taxon>Spermatophyta</taxon>
        <taxon>Magnoliopsida</taxon>
        <taxon>Liliopsida</taxon>
        <taxon>Poales</taxon>
        <taxon>Poaceae</taxon>
        <taxon>PACMAD clade</taxon>
        <taxon>Panicoideae</taxon>
        <taxon>Panicodae</taxon>
        <taxon>Paniceae</taxon>
        <taxon>Panicinae</taxon>
        <taxon>Panicum</taxon>
        <taxon>Panicum sect. Hiantes</taxon>
    </lineage>
</organism>
<name>A0A8T0PK08_PANVG</name>
<feature type="region of interest" description="Disordered" evidence="2">
    <location>
        <begin position="94"/>
        <end position="131"/>
    </location>
</feature>
<feature type="compositionally biased region" description="Basic and acidic residues" evidence="2">
    <location>
        <begin position="279"/>
        <end position="288"/>
    </location>
</feature>
<evidence type="ECO:0000259" key="3">
    <source>
        <dbReference type="Pfam" id="PF14303"/>
    </source>
</evidence>
<evidence type="ECO:0000256" key="2">
    <source>
        <dbReference type="SAM" id="MobiDB-lite"/>
    </source>
</evidence>
<accession>A0A8T0PK08</accession>
<dbReference type="Proteomes" id="UP000823388">
    <property type="component" value="Chromosome 8K"/>
</dbReference>
<comment type="caution">
    <text evidence="4">The sequence shown here is derived from an EMBL/GenBank/DDBJ whole genome shotgun (WGS) entry which is preliminary data.</text>
</comment>
<dbReference type="PANTHER" id="PTHR45125">
    <property type="entry name" value="F21J9.4-RELATED"/>
    <property type="match status" value="1"/>
</dbReference>
<sequence>MRASPVRASPPVRTIRYPPARGKLPPGLSFPPWRDFFLFPRQNSVRRRRDELAIIFLLLGLQMEDHPCCHVQMDGDAFLTDILLDGDNGVVPGLEDLNIPSTQNNQSSQEVEQTDVEVQASRSSKGSKRTKNFSADEDEVICSGWLNISKDPINGANQTRTSFWKRVHNFFEKHKKTTAARTESSIMHRWLAIQASVNKFCACYDAIEGRNQSGTTVKDMISEALKMYERVDKDKKSFTLIPCWNILKEEDKWKAKRIEIAELERQARLKKNKSSKQSRPRDEEKNNNEEGADVVAHETEARKRPEGIKKAKEAARRGGGEASMEALDKMWAKKEAFDKEKEKAKEERFMASLEVEKAALELEKKRVENKAALEEKKVALEEKRCALEEKKAEADLLKEENAIMFVDKRTLDPLQLQYIEMMQKKIIARRMEN</sequence>
<keyword evidence="1" id="KW-0175">Coiled coil</keyword>
<dbReference type="AlphaFoldDB" id="A0A8T0PK08"/>
<reference evidence="4" key="1">
    <citation type="submission" date="2020-05" db="EMBL/GenBank/DDBJ databases">
        <title>WGS assembly of Panicum virgatum.</title>
        <authorList>
            <person name="Lovell J.T."/>
            <person name="Jenkins J."/>
            <person name="Shu S."/>
            <person name="Juenger T.E."/>
            <person name="Schmutz J."/>
        </authorList>
    </citation>
    <scope>NUCLEOTIDE SEQUENCE</scope>
    <source>
        <strain evidence="4">AP13</strain>
    </source>
</reference>
<feature type="region of interest" description="Disordered" evidence="2">
    <location>
        <begin position="268"/>
        <end position="323"/>
    </location>
</feature>
<feature type="compositionally biased region" description="Basic and acidic residues" evidence="2">
    <location>
        <begin position="295"/>
        <end position="319"/>
    </location>
</feature>
<feature type="coiled-coil region" evidence="1">
    <location>
        <begin position="343"/>
        <end position="400"/>
    </location>
</feature>
<feature type="compositionally biased region" description="Polar residues" evidence="2">
    <location>
        <begin position="99"/>
        <end position="111"/>
    </location>
</feature>
<evidence type="ECO:0000313" key="5">
    <source>
        <dbReference type="Proteomes" id="UP000823388"/>
    </source>
</evidence>
<dbReference type="InterPro" id="IPR029466">
    <property type="entry name" value="NAM-associated_C"/>
</dbReference>
<gene>
    <name evidence="4" type="ORF">PVAP13_8KG210505</name>
</gene>
<dbReference type="EMBL" id="CM029051">
    <property type="protein sequence ID" value="KAG2561930.1"/>
    <property type="molecule type" value="Genomic_DNA"/>
</dbReference>
<feature type="domain" description="No apical meristem-associated C-terminal" evidence="3">
    <location>
        <begin position="236"/>
        <end position="426"/>
    </location>
</feature>
<evidence type="ECO:0000313" key="4">
    <source>
        <dbReference type="EMBL" id="KAG2561930.1"/>
    </source>
</evidence>
<feature type="compositionally biased region" description="Basic residues" evidence="2">
    <location>
        <begin position="268"/>
        <end position="278"/>
    </location>
</feature>
<evidence type="ECO:0000256" key="1">
    <source>
        <dbReference type="SAM" id="Coils"/>
    </source>
</evidence>
<protein>
    <recommendedName>
        <fullName evidence="3">No apical meristem-associated C-terminal domain-containing protein</fullName>
    </recommendedName>
</protein>